<feature type="transmembrane region" description="Helical" evidence="7">
    <location>
        <begin position="406"/>
        <end position="431"/>
    </location>
</feature>
<proteinExistence type="predicted"/>
<dbReference type="eggNOG" id="KOG1650">
    <property type="taxonomic scope" value="Eukaryota"/>
</dbReference>
<feature type="transmembrane region" description="Helical" evidence="7">
    <location>
        <begin position="375"/>
        <end position="400"/>
    </location>
</feature>
<evidence type="ECO:0000256" key="3">
    <source>
        <dbReference type="ARBA" id="ARBA00022692"/>
    </source>
</evidence>
<protein>
    <recommendedName>
        <fullName evidence="8">Cation/H+ exchanger transmembrane domain-containing protein</fullName>
    </recommendedName>
</protein>
<keyword evidence="2" id="KW-0813">Transport</keyword>
<dbReference type="GO" id="GO:1902600">
    <property type="term" value="P:proton transmembrane transport"/>
    <property type="evidence" value="ECO:0007669"/>
    <property type="project" value="InterPro"/>
</dbReference>
<evidence type="ECO:0000256" key="1">
    <source>
        <dbReference type="ARBA" id="ARBA00004141"/>
    </source>
</evidence>
<feature type="domain" description="Cation/H+ exchanger transmembrane" evidence="8">
    <location>
        <begin position="42"/>
        <end position="422"/>
    </location>
</feature>
<dbReference type="InterPro" id="IPR038770">
    <property type="entry name" value="Na+/solute_symporter_sf"/>
</dbReference>
<dbReference type="InterPro" id="IPR050794">
    <property type="entry name" value="CPA2_transporter"/>
</dbReference>
<dbReference type="GeneID" id="28939840"/>
<evidence type="ECO:0000259" key="8">
    <source>
        <dbReference type="Pfam" id="PF00999"/>
    </source>
</evidence>
<sequence length="936" mass="103613">MGGTEASNSGKMGVLGGKSPSVYDPENPITLFIIQCVIIIGFCRLLHLPLSRLKQPRVIAEIVAGILLGPSALGKIPYFNKHIFPEDSLVILNLASNIGLVFFLFVVGMEVDVRVIRRHFKAALSVGLGSLFLPFAGGMAVAYGLNKEFNDNKDTNLVVFFIFIGTAFSITAFPVLARILTELKLLQENVGIVVLSAGVGNDMIGWVLLALTIALVNAGSGIISLYVLLLGIAWTLILIYIIRPVFIWLAKKTKSLENGPTEFMITITFFLVLSSAFITDIIGVHPIFGGFLAGLIIPHIGDFAVKVTEKVEDLITILFLPLYFASSGLKTDISLLNDRISWAWTICIISTVIVTKIVGSSLSARINGLLWRESLTIGVLMSCRGLIELIVLNVGLTAHILNPKIFTMFVVNAVITTTLTTPSVLFLYPAWYREKVKRWRAGEINWDNTPTRIDPKNEFISDNSFAPVITDRLMVVLNRVEHLPPLMAFIRLLAPTSSIKIDYMMDDSDIQFPAKPIEEPLLVHGFRLIELTQRTSAIIKASDNGEDNKLDPLMNVFRTFACLNRLRVSGCLKFASEEEFSNSVIEQAKDIKAELLIIPWSTDGSISDESEKNLKLISSSFVQKYTTPRHNEYVENIFNNVHCGIGVLIDRGLAGNIVQENFDSQSYGLDRRLSFASLRSHFSSIRHPSTLFEISNPSNGKYHLFFPFFGGEDDRTALNIALQLISNPAISATIVRINTSETSTHNLQPVHLKTNSKDFSPLHEVLQKSGSVSSNHFTLQFRNDLPRQVSMSQTPLEYDDKFKSTTVPDENDTAENTLDDRFIQTCMNPILEKFSSRVTFETINSNLPLQYALSLAKKDISKHKYYGGGSIIILGRSCKNPNPFIRKDLINILKASGYPTGAGSGLRRCLGDSAEAYLVARIKASILVIQAPSRKS</sequence>
<evidence type="ECO:0000256" key="7">
    <source>
        <dbReference type="SAM" id="Phobius"/>
    </source>
</evidence>
<dbReference type="AlphaFoldDB" id="A0A0W4ZSC1"/>
<dbReference type="GO" id="GO:0016020">
    <property type="term" value="C:membrane"/>
    <property type="evidence" value="ECO:0007669"/>
    <property type="project" value="UniProtKB-SubCell"/>
</dbReference>
<organism evidence="9 10">
    <name type="scientific">Pneumocystis jirovecii (strain RU7)</name>
    <name type="common">Human pneumocystis pneumonia agent</name>
    <dbReference type="NCBI Taxonomy" id="1408657"/>
    <lineage>
        <taxon>Eukaryota</taxon>
        <taxon>Fungi</taxon>
        <taxon>Dikarya</taxon>
        <taxon>Ascomycota</taxon>
        <taxon>Taphrinomycotina</taxon>
        <taxon>Pneumocystomycetes</taxon>
        <taxon>Pneumocystaceae</taxon>
        <taxon>Pneumocystis</taxon>
    </lineage>
</organism>
<gene>
    <name evidence="9" type="ORF">T551_01322</name>
</gene>
<dbReference type="Gene3D" id="1.20.1530.20">
    <property type="match status" value="1"/>
</dbReference>
<comment type="caution">
    <text evidence="9">The sequence shown here is derived from an EMBL/GenBank/DDBJ whole genome shotgun (WGS) entry which is preliminary data.</text>
</comment>
<accession>A0A0W4ZSC1</accession>
<evidence type="ECO:0000256" key="4">
    <source>
        <dbReference type="ARBA" id="ARBA00022989"/>
    </source>
</evidence>
<dbReference type="OrthoDB" id="2687058at2759"/>
<dbReference type="Proteomes" id="UP000053447">
    <property type="component" value="Unassembled WGS sequence"/>
</dbReference>
<keyword evidence="3 7" id="KW-0812">Transmembrane</keyword>
<feature type="transmembrane region" description="Helical" evidence="7">
    <location>
        <begin position="317"/>
        <end position="336"/>
    </location>
</feature>
<evidence type="ECO:0000256" key="2">
    <source>
        <dbReference type="ARBA" id="ARBA00022448"/>
    </source>
</evidence>
<evidence type="ECO:0000313" key="9">
    <source>
        <dbReference type="EMBL" id="KTW31250.1"/>
    </source>
</evidence>
<dbReference type="Pfam" id="PF00999">
    <property type="entry name" value="Na_H_Exchanger"/>
    <property type="match status" value="1"/>
</dbReference>
<keyword evidence="10" id="KW-1185">Reference proteome</keyword>
<feature type="transmembrane region" description="Helical" evidence="7">
    <location>
        <begin position="123"/>
        <end position="145"/>
    </location>
</feature>
<dbReference type="InterPro" id="IPR006153">
    <property type="entry name" value="Cation/H_exchanger_TM"/>
</dbReference>
<keyword evidence="4 7" id="KW-1133">Transmembrane helix</keyword>
<dbReference type="EMBL" id="LFWA01000005">
    <property type="protein sequence ID" value="KTW31250.1"/>
    <property type="molecule type" value="Genomic_DNA"/>
</dbReference>
<evidence type="ECO:0000256" key="5">
    <source>
        <dbReference type="ARBA" id="ARBA00023065"/>
    </source>
</evidence>
<dbReference type="RefSeq" id="XP_018230240.1">
    <property type="nucleotide sequence ID" value="XM_018373585.1"/>
</dbReference>
<dbReference type="VEuPathDB" id="FungiDB:T551_01322"/>
<evidence type="ECO:0000313" key="10">
    <source>
        <dbReference type="Proteomes" id="UP000053447"/>
    </source>
</evidence>
<feature type="transmembrane region" description="Helical" evidence="7">
    <location>
        <begin position="222"/>
        <end position="242"/>
    </location>
</feature>
<feature type="transmembrane region" description="Helical" evidence="7">
    <location>
        <begin position="29"/>
        <end position="46"/>
    </location>
</feature>
<dbReference type="GO" id="GO:0015297">
    <property type="term" value="F:antiporter activity"/>
    <property type="evidence" value="ECO:0007669"/>
    <property type="project" value="InterPro"/>
</dbReference>
<feature type="transmembrane region" description="Helical" evidence="7">
    <location>
        <begin position="263"/>
        <end position="282"/>
    </location>
</feature>
<dbReference type="PANTHER" id="PTHR32468">
    <property type="entry name" value="CATION/H + ANTIPORTER"/>
    <property type="match status" value="1"/>
</dbReference>
<keyword evidence="5" id="KW-0406">Ion transport</keyword>
<feature type="transmembrane region" description="Helical" evidence="7">
    <location>
        <begin position="157"/>
        <end position="180"/>
    </location>
</feature>
<keyword evidence="6 7" id="KW-0472">Membrane</keyword>
<dbReference type="STRING" id="1408657.A0A0W4ZSC1"/>
<reference evidence="10" key="1">
    <citation type="journal article" date="2016" name="Nat. Commun.">
        <title>Genome analysis of three Pneumocystis species reveals adaptation mechanisms to life exclusively in mammalian hosts.</title>
        <authorList>
            <person name="Ma L."/>
            <person name="Chen Z."/>
            <person name="Huang D.W."/>
            <person name="Kutty G."/>
            <person name="Ishihara M."/>
            <person name="Wang H."/>
            <person name="Abouelleil A."/>
            <person name="Bishop L."/>
            <person name="Davey E."/>
            <person name="Deng R."/>
            <person name="Deng X."/>
            <person name="Fan L."/>
            <person name="Fantoni G."/>
            <person name="Fitzgerald M."/>
            <person name="Gogineni E."/>
            <person name="Goldberg J.M."/>
            <person name="Handley G."/>
            <person name="Hu X."/>
            <person name="Huber C."/>
            <person name="Jiao X."/>
            <person name="Jones K."/>
            <person name="Levin J.Z."/>
            <person name="Liu Y."/>
            <person name="Macdonald P."/>
            <person name="Melnikov A."/>
            <person name="Raley C."/>
            <person name="Sassi M."/>
            <person name="Sherman B.T."/>
            <person name="Song X."/>
            <person name="Sykes S."/>
            <person name="Tran B."/>
            <person name="Walsh L."/>
            <person name="Xia Y."/>
            <person name="Yang J."/>
            <person name="Young S."/>
            <person name="Zeng Q."/>
            <person name="Zheng X."/>
            <person name="Stephens R."/>
            <person name="Nusbaum C."/>
            <person name="Birren B.W."/>
            <person name="Azadi P."/>
            <person name="Lempicki R.A."/>
            <person name="Cuomo C.A."/>
            <person name="Kovacs J.A."/>
        </authorList>
    </citation>
    <scope>NUCLEOTIDE SEQUENCE [LARGE SCALE GENOMIC DNA]</scope>
    <source>
        <strain evidence="10">RU7</strain>
    </source>
</reference>
<feature type="transmembrane region" description="Helical" evidence="7">
    <location>
        <begin position="90"/>
        <end position="111"/>
    </location>
</feature>
<dbReference type="PANTHER" id="PTHR32468:SF0">
    <property type="entry name" value="K(+)_H(+) ANTIPORTER 1"/>
    <property type="match status" value="1"/>
</dbReference>
<feature type="transmembrane region" description="Helical" evidence="7">
    <location>
        <begin position="192"/>
        <end position="216"/>
    </location>
</feature>
<name>A0A0W4ZSC1_PNEJ7</name>
<evidence type="ECO:0000256" key="6">
    <source>
        <dbReference type="ARBA" id="ARBA00023136"/>
    </source>
</evidence>
<feature type="transmembrane region" description="Helical" evidence="7">
    <location>
        <begin position="342"/>
        <end position="363"/>
    </location>
</feature>
<feature type="transmembrane region" description="Helical" evidence="7">
    <location>
        <begin position="58"/>
        <end position="78"/>
    </location>
</feature>
<comment type="subcellular location">
    <subcellularLocation>
        <location evidence="1">Membrane</location>
        <topology evidence="1">Multi-pass membrane protein</topology>
    </subcellularLocation>
</comment>